<dbReference type="AlphaFoldDB" id="A0A2S0M642"/>
<evidence type="ECO:0000313" key="3">
    <source>
        <dbReference type="EMBL" id="AVO26909.1"/>
    </source>
</evidence>
<dbReference type="RefSeq" id="WP_027895171.1">
    <property type="nucleotide sequence ID" value="NZ_CP027569.1"/>
</dbReference>
<accession>A0A2S0M642</accession>
<dbReference type="Pfam" id="PF03432">
    <property type="entry name" value="Relaxase"/>
    <property type="match status" value="1"/>
</dbReference>
<feature type="domain" description="MobA/VirD2-like nuclease" evidence="2">
    <location>
        <begin position="19"/>
        <end position="150"/>
    </location>
</feature>
<reference evidence="3 4" key="1">
    <citation type="journal article" date="2018" name="Genome Announc.">
        <title>Complete genomes of two Megasphaera elsdenii strains, NCIMB 702410 and ATCC 25940.</title>
        <authorList>
            <person name="Hatmaker E.A."/>
            <person name="O'Dell K."/>
            <person name="Riley L.A."/>
            <person name="Klingeman D.M."/>
            <person name="Guss A.M."/>
        </authorList>
    </citation>
    <scope>NUCLEOTIDE SEQUENCE [LARGE SCALE GENOMIC DNA]</scope>
    <source>
        <strain evidence="3 4">NCIMB702410</strain>
    </source>
</reference>
<sequence>MSILKALPSRRNPQAIQQYLLQEKKLRNSFISGSQVRARNFGKQFDQVQQLYGKTTGRRYYHYILSFSPEETQQLSPREVNQMGVELAEEFFGKKGYQFAVVTHTDTDHLHDHIVVNAVNLESGKKLHTSRQDLKQMKSRVNELCQSRGLQPIPQRNEGITNGEYWAAARGQDVWKEELREAIDCVRQKAKSYDDFKATLENEWGVTVTRDHGRGMTYIHPTNGKKVRGQKLGPAYDKPSLMKAFTTEKEAAYHARSQDDYEERHRKKDKLERVEEEMYRGWSL</sequence>
<proteinExistence type="predicted"/>
<evidence type="ECO:0000259" key="2">
    <source>
        <dbReference type="Pfam" id="PF03432"/>
    </source>
</evidence>
<dbReference type="Proteomes" id="UP000238358">
    <property type="component" value="Chromosome"/>
</dbReference>
<name>A0A2S0M642_MEGEL</name>
<gene>
    <name evidence="3" type="ORF">C6Y28_04380</name>
</gene>
<protein>
    <recommendedName>
        <fullName evidence="2">MobA/VirD2-like nuclease domain-containing protein</fullName>
    </recommendedName>
</protein>
<dbReference type="InterPro" id="IPR005094">
    <property type="entry name" value="Endonuclease_MobA/VirD2"/>
</dbReference>
<evidence type="ECO:0000313" key="4">
    <source>
        <dbReference type="Proteomes" id="UP000238358"/>
    </source>
</evidence>
<dbReference type="OrthoDB" id="1634048at2"/>
<evidence type="ECO:0000256" key="1">
    <source>
        <dbReference type="SAM" id="MobiDB-lite"/>
    </source>
</evidence>
<dbReference type="EMBL" id="CP027569">
    <property type="protein sequence ID" value="AVO26909.1"/>
    <property type="molecule type" value="Genomic_DNA"/>
</dbReference>
<dbReference type="Gene3D" id="3.30.930.30">
    <property type="match status" value="1"/>
</dbReference>
<organism evidence="3 4">
    <name type="scientific">Megasphaera elsdenii</name>
    <dbReference type="NCBI Taxonomy" id="907"/>
    <lineage>
        <taxon>Bacteria</taxon>
        <taxon>Bacillati</taxon>
        <taxon>Bacillota</taxon>
        <taxon>Negativicutes</taxon>
        <taxon>Veillonellales</taxon>
        <taxon>Veillonellaceae</taxon>
        <taxon>Megasphaera</taxon>
    </lineage>
</organism>
<feature type="region of interest" description="Disordered" evidence="1">
    <location>
        <begin position="253"/>
        <end position="272"/>
    </location>
</feature>